<accession>A0A1G4IU00</accession>
<dbReference type="GO" id="GO:0005737">
    <property type="term" value="C:cytoplasm"/>
    <property type="evidence" value="ECO:0007669"/>
    <property type="project" value="TreeGrafter"/>
</dbReference>
<dbReference type="GO" id="GO:0003729">
    <property type="term" value="F:mRNA binding"/>
    <property type="evidence" value="ECO:0007669"/>
    <property type="project" value="TreeGrafter"/>
</dbReference>
<protein>
    <submittedName>
        <fullName evidence="7">LADA_0B07668g1_1</fullName>
    </submittedName>
</protein>
<dbReference type="InterPro" id="IPR035979">
    <property type="entry name" value="RBD_domain_sf"/>
</dbReference>
<dbReference type="EMBL" id="LT598456">
    <property type="protein sequence ID" value="SCU80473.1"/>
    <property type="molecule type" value="Genomic_DNA"/>
</dbReference>
<dbReference type="PANTHER" id="PTHR13112">
    <property type="entry name" value="UPF3 REGULATOR OF NONSENSE TRANSCRIPTS-LIKE PROTEIN"/>
    <property type="match status" value="1"/>
</dbReference>
<evidence type="ECO:0000256" key="3">
    <source>
        <dbReference type="ARBA" id="ARBA00023161"/>
    </source>
</evidence>
<feature type="compositionally biased region" description="Basic residues" evidence="5">
    <location>
        <begin position="343"/>
        <end position="359"/>
    </location>
</feature>
<organism evidence="7 8">
    <name type="scientific">Lachancea dasiensis</name>
    <dbReference type="NCBI Taxonomy" id="1072105"/>
    <lineage>
        <taxon>Eukaryota</taxon>
        <taxon>Fungi</taxon>
        <taxon>Dikarya</taxon>
        <taxon>Ascomycota</taxon>
        <taxon>Saccharomycotina</taxon>
        <taxon>Saccharomycetes</taxon>
        <taxon>Saccharomycetales</taxon>
        <taxon>Saccharomycetaceae</taxon>
        <taxon>Lachancea</taxon>
    </lineage>
</organism>
<reference evidence="8" key="1">
    <citation type="submission" date="2016-03" db="EMBL/GenBank/DDBJ databases">
        <authorList>
            <person name="Devillers H."/>
        </authorList>
    </citation>
    <scope>NUCLEOTIDE SEQUENCE [LARGE SCALE GENOMIC DNA]</scope>
</reference>
<dbReference type="Proteomes" id="UP000190274">
    <property type="component" value="Chromosome B"/>
</dbReference>
<feature type="compositionally biased region" description="Basic and acidic residues" evidence="5">
    <location>
        <begin position="1"/>
        <end position="15"/>
    </location>
</feature>
<dbReference type="CDD" id="cd12455">
    <property type="entry name" value="RRM_like_Smg4_UPF3"/>
    <property type="match status" value="1"/>
</dbReference>
<dbReference type="InterPro" id="IPR005120">
    <property type="entry name" value="UPF3_dom"/>
</dbReference>
<dbReference type="Gene3D" id="3.30.70.330">
    <property type="match status" value="1"/>
</dbReference>
<keyword evidence="4" id="KW-0539">Nucleus</keyword>
<feature type="region of interest" description="Disordered" evidence="5">
    <location>
        <begin position="1"/>
        <end position="61"/>
    </location>
</feature>
<feature type="compositionally biased region" description="Basic and acidic residues" evidence="5">
    <location>
        <begin position="303"/>
        <end position="322"/>
    </location>
</feature>
<feature type="domain" description="UPF3" evidence="6">
    <location>
        <begin position="65"/>
        <end position="212"/>
    </location>
</feature>
<dbReference type="PANTHER" id="PTHR13112:SF0">
    <property type="entry name" value="FI21285P1"/>
    <property type="match status" value="1"/>
</dbReference>
<evidence type="ECO:0000256" key="2">
    <source>
        <dbReference type="ARBA" id="ARBA00005991"/>
    </source>
</evidence>
<name>A0A1G4IU00_9SACH</name>
<evidence type="ECO:0000256" key="1">
    <source>
        <dbReference type="ARBA" id="ARBA00004123"/>
    </source>
</evidence>
<evidence type="ECO:0000256" key="4">
    <source>
        <dbReference type="ARBA" id="ARBA00023242"/>
    </source>
</evidence>
<dbReference type="Pfam" id="PF03467">
    <property type="entry name" value="Smg4_UPF3"/>
    <property type="match status" value="1"/>
</dbReference>
<feature type="compositionally biased region" description="Basic residues" evidence="5">
    <location>
        <begin position="259"/>
        <end position="270"/>
    </location>
</feature>
<comment type="subcellular location">
    <subcellularLocation>
        <location evidence="1">Nucleus</location>
    </subcellularLocation>
</comment>
<evidence type="ECO:0000256" key="5">
    <source>
        <dbReference type="SAM" id="MobiDB-lite"/>
    </source>
</evidence>
<keyword evidence="8" id="KW-1185">Reference proteome</keyword>
<evidence type="ECO:0000313" key="7">
    <source>
        <dbReference type="EMBL" id="SCU80473.1"/>
    </source>
</evidence>
<feature type="compositionally biased region" description="Polar residues" evidence="5">
    <location>
        <begin position="326"/>
        <end position="338"/>
    </location>
</feature>
<dbReference type="InterPro" id="IPR039722">
    <property type="entry name" value="Upf3"/>
</dbReference>
<dbReference type="GO" id="GO:0005730">
    <property type="term" value="C:nucleolus"/>
    <property type="evidence" value="ECO:0007669"/>
    <property type="project" value="TreeGrafter"/>
</dbReference>
<dbReference type="AlphaFoldDB" id="A0A1G4IU00"/>
<dbReference type="STRING" id="1266660.A0A1G4IU00"/>
<feature type="region of interest" description="Disordered" evidence="5">
    <location>
        <begin position="251"/>
        <end position="373"/>
    </location>
</feature>
<dbReference type="InterPro" id="IPR012677">
    <property type="entry name" value="Nucleotide-bd_a/b_plait_sf"/>
</dbReference>
<feature type="compositionally biased region" description="Basic residues" evidence="5">
    <location>
        <begin position="16"/>
        <end position="31"/>
    </location>
</feature>
<evidence type="ECO:0000259" key="6">
    <source>
        <dbReference type="Pfam" id="PF03467"/>
    </source>
</evidence>
<proteinExistence type="inferred from homology"/>
<dbReference type="SUPFAM" id="SSF54928">
    <property type="entry name" value="RNA-binding domain, RBD"/>
    <property type="match status" value="1"/>
</dbReference>
<dbReference type="GO" id="GO:0000184">
    <property type="term" value="P:nuclear-transcribed mRNA catabolic process, nonsense-mediated decay"/>
    <property type="evidence" value="ECO:0007669"/>
    <property type="project" value="UniProtKB-KW"/>
</dbReference>
<dbReference type="GO" id="GO:0045727">
    <property type="term" value="P:positive regulation of translation"/>
    <property type="evidence" value="ECO:0007669"/>
    <property type="project" value="TreeGrafter"/>
</dbReference>
<evidence type="ECO:0000313" key="8">
    <source>
        <dbReference type="Proteomes" id="UP000190274"/>
    </source>
</evidence>
<dbReference type="OrthoDB" id="18087at2759"/>
<gene>
    <name evidence="7" type="ORF">LADA_0B07668G</name>
</gene>
<sequence length="373" mass="41711">MDERPRDRSEHEVKRNTGRKTGGKKQGGSKKSKNDGQSTTAGPENAKAKKRQKKTKGQNVRLTAQHKLVVRLLPPNLTEKQFFEVVFKALGSASGKSSDAGFFSQDVESHYYVPGHYSRKPFKQPTYSRAYLTFYEPAKVQDFVRTIGNLKFTDDTNNSMMPTMSASPYVKKLRTEDSKGVKGIKSRLEGSIEKDKIFQTFLKSLALLEEERDLYGYAELSVIQPLQKGLDRKREEEARIRHQGERAIIALAGEVTKEKSKRKKKSKTKKKVSDAGEPKKKTKKPTSKGSSEDKQNMVIIEAAGRRELQRRERIKKMVEREANIGSVATANPAENKSQPSNKSGKKAKGKKRPSSKAKKKDGAGGQGPKKPDA</sequence>
<comment type="similarity">
    <text evidence="2">Belongs to the RENT3 family.</text>
</comment>
<keyword evidence="3" id="KW-0866">Nonsense-mediated mRNA decay</keyword>